<gene>
    <name evidence="1" type="ORF">ASIM_LOCUS6241</name>
</gene>
<dbReference type="GO" id="GO:0003723">
    <property type="term" value="F:RNA binding"/>
    <property type="evidence" value="ECO:0007669"/>
    <property type="project" value="TreeGrafter"/>
</dbReference>
<dbReference type="WBParaSite" id="ASIM_0000646501-mRNA-1">
    <property type="protein sequence ID" value="ASIM_0000646501-mRNA-1"/>
    <property type="gene ID" value="ASIM_0000646501"/>
</dbReference>
<evidence type="ECO:0000313" key="3">
    <source>
        <dbReference type="WBParaSite" id="ASIM_0000646501-mRNA-1"/>
    </source>
</evidence>
<reference evidence="1 2" key="2">
    <citation type="submission" date="2018-11" db="EMBL/GenBank/DDBJ databases">
        <authorList>
            <consortium name="Pathogen Informatics"/>
        </authorList>
    </citation>
    <scope>NUCLEOTIDE SEQUENCE [LARGE SCALE GENOMIC DNA]</scope>
</reference>
<dbReference type="PANTHER" id="PTHR45904:SF2">
    <property type="entry name" value="TRNA (URACIL-5-)-METHYLTRANSFERASE HOMOLOG A"/>
    <property type="match status" value="1"/>
</dbReference>
<dbReference type="EMBL" id="UYRR01013295">
    <property type="protein sequence ID" value="VDK26735.1"/>
    <property type="molecule type" value="Genomic_DNA"/>
</dbReference>
<accession>A0A0M3JFR1</accession>
<dbReference type="PANTHER" id="PTHR45904">
    <property type="entry name" value="TRNA (URACIL-5-)-METHYLTRANSFERASE"/>
    <property type="match status" value="1"/>
</dbReference>
<organism evidence="3">
    <name type="scientific">Anisakis simplex</name>
    <name type="common">Herring worm</name>
    <dbReference type="NCBI Taxonomy" id="6269"/>
    <lineage>
        <taxon>Eukaryota</taxon>
        <taxon>Metazoa</taxon>
        <taxon>Ecdysozoa</taxon>
        <taxon>Nematoda</taxon>
        <taxon>Chromadorea</taxon>
        <taxon>Rhabditida</taxon>
        <taxon>Spirurina</taxon>
        <taxon>Ascaridomorpha</taxon>
        <taxon>Ascaridoidea</taxon>
        <taxon>Anisakidae</taxon>
        <taxon>Anisakis</taxon>
        <taxon>Anisakis simplex complex</taxon>
    </lineage>
</organism>
<keyword evidence="2" id="KW-1185">Reference proteome</keyword>
<dbReference type="Proteomes" id="UP000267096">
    <property type="component" value="Unassembled WGS sequence"/>
</dbReference>
<evidence type="ECO:0000313" key="1">
    <source>
        <dbReference type="EMBL" id="VDK26735.1"/>
    </source>
</evidence>
<dbReference type="Gene3D" id="3.40.50.150">
    <property type="entry name" value="Vaccinia Virus protein VP39"/>
    <property type="match status" value="1"/>
</dbReference>
<evidence type="ECO:0000313" key="2">
    <source>
        <dbReference type="Proteomes" id="UP000267096"/>
    </source>
</evidence>
<sequence length="113" mass="12524">MEDVMPNLKAYLPKWSTSNQVNIIGVLNCQHTEISESVIAECRAFNAMRKLIYVTSEASKSFANLLALCASSTPSNSNRSEAFQLTSITPVDSHPHTDCFEWIIELNRNGCTA</sequence>
<protein>
    <submittedName>
        <fullName evidence="3">SLC12 domain-containing protein</fullName>
    </submittedName>
</protein>
<dbReference type="AlphaFoldDB" id="A0A0M3JFR1"/>
<reference evidence="3" key="1">
    <citation type="submission" date="2017-02" db="UniProtKB">
        <authorList>
            <consortium name="WormBaseParasite"/>
        </authorList>
    </citation>
    <scope>IDENTIFICATION</scope>
</reference>
<name>A0A0M3JFR1_ANISI</name>
<dbReference type="InterPro" id="IPR045850">
    <property type="entry name" value="TRM2_met"/>
</dbReference>
<dbReference type="InterPro" id="IPR029063">
    <property type="entry name" value="SAM-dependent_MTases_sf"/>
</dbReference>
<proteinExistence type="predicted"/>